<feature type="chain" id="PRO_5001646404" description="SnoaL-like domain-containing protein" evidence="1">
    <location>
        <begin position="23"/>
        <end position="171"/>
    </location>
</feature>
<proteinExistence type="predicted"/>
<dbReference type="OrthoDB" id="3685327at2759"/>
<evidence type="ECO:0000313" key="3">
    <source>
        <dbReference type="Proteomes" id="UP000027073"/>
    </source>
</evidence>
<dbReference type="AlphaFoldDB" id="A0A067P547"/>
<feature type="signal peptide" evidence="1">
    <location>
        <begin position="1"/>
        <end position="22"/>
    </location>
</feature>
<evidence type="ECO:0000256" key="1">
    <source>
        <dbReference type="SAM" id="SignalP"/>
    </source>
</evidence>
<evidence type="ECO:0008006" key="4">
    <source>
        <dbReference type="Google" id="ProtNLM"/>
    </source>
</evidence>
<protein>
    <recommendedName>
        <fullName evidence="4">SnoaL-like domain-containing protein</fullName>
    </recommendedName>
</protein>
<dbReference type="InParanoid" id="A0A067P547"/>
<dbReference type="VEuPathDB" id="FungiDB:PLEOSDRAFT_155680"/>
<reference evidence="3" key="1">
    <citation type="journal article" date="2014" name="Proc. Natl. Acad. Sci. U.S.A.">
        <title>Extensive sampling of basidiomycete genomes demonstrates inadequacy of the white-rot/brown-rot paradigm for wood decay fungi.</title>
        <authorList>
            <person name="Riley R."/>
            <person name="Salamov A.A."/>
            <person name="Brown D.W."/>
            <person name="Nagy L.G."/>
            <person name="Floudas D."/>
            <person name="Held B.W."/>
            <person name="Levasseur A."/>
            <person name="Lombard V."/>
            <person name="Morin E."/>
            <person name="Otillar R."/>
            <person name="Lindquist E.A."/>
            <person name="Sun H."/>
            <person name="LaButti K.M."/>
            <person name="Schmutz J."/>
            <person name="Jabbour D."/>
            <person name="Luo H."/>
            <person name="Baker S.E."/>
            <person name="Pisabarro A.G."/>
            <person name="Walton J.D."/>
            <person name="Blanchette R.A."/>
            <person name="Henrissat B."/>
            <person name="Martin F."/>
            <person name="Cullen D."/>
            <person name="Hibbett D.S."/>
            <person name="Grigoriev I.V."/>
        </authorList>
    </citation>
    <scope>NUCLEOTIDE SEQUENCE [LARGE SCALE GENOMIC DNA]</scope>
    <source>
        <strain evidence="3">PC15</strain>
    </source>
</reference>
<dbReference type="EMBL" id="KL198006">
    <property type="protein sequence ID" value="KDQ31016.1"/>
    <property type="molecule type" value="Genomic_DNA"/>
</dbReference>
<name>A0A067P547_PLEO1</name>
<dbReference type="HOGENOM" id="CLU_118201_0_0_1"/>
<accession>A0A067P547</accession>
<dbReference type="Proteomes" id="UP000027073">
    <property type="component" value="Unassembled WGS sequence"/>
</dbReference>
<dbReference type="STRING" id="1137138.A0A067P547"/>
<keyword evidence="1" id="KW-0732">Signal</keyword>
<organism evidence="2 3">
    <name type="scientific">Pleurotus ostreatus (strain PC15)</name>
    <name type="common">Oyster mushroom</name>
    <dbReference type="NCBI Taxonomy" id="1137138"/>
    <lineage>
        <taxon>Eukaryota</taxon>
        <taxon>Fungi</taxon>
        <taxon>Dikarya</taxon>
        <taxon>Basidiomycota</taxon>
        <taxon>Agaricomycotina</taxon>
        <taxon>Agaricomycetes</taxon>
        <taxon>Agaricomycetidae</taxon>
        <taxon>Agaricales</taxon>
        <taxon>Pleurotineae</taxon>
        <taxon>Pleurotaceae</taxon>
        <taxon>Pleurotus</taxon>
    </lineage>
</organism>
<evidence type="ECO:0000313" key="2">
    <source>
        <dbReference type="EMBL" id="KDQ31016.1"/>
    </source>
</evidence>
<gene>
    <name evidence="2" type="ORF">PLEOSDRAFT_155680</name>
</gene>
<sequence>MKLLLSSLFVVLFSVLFHTTSASPVASPNALALPQEMSLAERRSLGADAAMETLVTSVIQGLVGGVQLDNQKRETFTKEVVSEMRARFPQFNWIIVHVKHTTKFDGTRGVDWGHKHHELDIQIGGTIGYEIYNFKSGEFTRHGDGGFINWAFQGNLKSRSSDGRHLVFNAP</sequence>